<name>A0A9W8BAX3_9FUNG</name>
<organism evidence="12 13">
    <name type="scientific">Dimargaris verticillata</name>
    <dbReference type="NCBI Taxonomy" id="2761393"/>
    <lineage>
        <taxon>Eukaryota</taxon>
        <taxon>Fungi</taxon>
        <taxon>Fungi incertae sedis</taxon>
        <taxon>Zoopagomycota</taxon>
        <taxon>Kickxellomycotina</taxon>
        <taxon>Dimargaritomycetes</taxon>
        <taxon>Dimargaritales</taxon>
        <taxon>Dimargaritaceae</taxon>
        <taxon>Dimargaris</taxon>
    </lineage>
</organism>
<feature type="binding site" evidence="9">
    <location>
        <position position="269"/>
    </location>
    <ligand>
        <name>3',5'-cyclic AMP</name>
        <dbReference type="ChEBI" id="CHEBI:58165"/>
        <label>1</label>
    </ligand>
</feature>
<dbReference type="InterPro" id="IPR018488">
    <property type="entry name" value="cNMP-bd_CS"/>
</dbReference>
<evidence type="ECO:0000256" key="7">
    <source>
        <dbReference type="ARBA" id="ARBA00023149"/>
    </source>
</evidence>
<dbReference type="PROSITE" id="PS50042">
    <property type="entry name" value="CNMP_BINDING_3"/>
    <property type="match status" value="2"/>
</dbReference>
<dbReference type="Gene3D" id="2.60.120.10">
    <property type="entry name" value="Jelly Rolls"/>
    <property type="match status" value="2"/>
</dbReference>
<evidence type="ECO:0000313" key="12">
    <source>
        <dbReference type="EMBL" id="KAJ1985196.1"/>
    </source>
</evidence>
<dbReference type="GO" id="GO:0004862">
    <property type="term" value="F:cAMP-dependent protein kinase inhibitor activity"/>
    <property type="evidence" value="ECO:0007669"/>
    <property type="project" value="TreeGrafter"/>
</dbReference>
<dbReference type="GO" id="GO:0005829">
    <property type="term" value="C:cytosol"/>
    <property type="evidence" value="ECO:0007669"/>
    <property type="project" value="TreeGrafter"/>
</dbReference>
<feature type="binding site" evidence="9">
    <location>
        <position position="278"/>
    </location>
    <ligand>
        <name>3',5'-cyclic AMP</name>
        <dbReference type="ChEBI" id="CHEBI:58165"/>
        <label>1</label>
    </ligand>
</feature>
<dbReference type="InterPro" id="IPR018490">
    <property type="entry name" value="cNMP-bd_dom_sf"/>
</dbReference>
<sequence length="445" mass="50033">MDPVSKVCQLVLDELSQALAAADPKDPYQFCAQFFQEKLAHQRLQLVQLAQSNPNYHAVPHLPEPGTMAVPSITQGLRQSHVHGQAKPAPMYNDAFGFTDRQGTTQVAYSPHTSHPVDSEYTVHSQDQPDDLMHDSEDNEAAMPPPDVDPMIAYNRGRRSSVSAESMAPTTGEEFVKVVIPKSDEQRTRIRTSIGTNFLFRNLDEEQYRDVVDAMVEKHVTNQERVIQQGDIGDYFYVVETGTFDVFVQKDGNSPAKVYEYGPGGCFGELALMYNSPRAATVQATSNAVLWALDRVTFRRILMERTARKRRLYEEFLEEVPLLVSLKPYERHKIADALESVVFEDNEVVIQQGDVGDNFYIIESGEATVTKNEGGVMRVYPSLNKGDYFGELALLNDKPRQATIRAKGKLKCATLGKKAFVRLLGPVVDIIKRNTANYRMMNYIE</sequence>
<dbReference type="PROSITE" id="PS00888">
    <property type="entry name" value="CNMP_BINDING_1"/>
    <property type="match status" value="2"/>
</dbReference>
<dbReference type="InterPro" id="IPR003117">
    <property type="entry name" value="cAMP_dep_PK_reg_su_I/II_a/b"/>
</dbReference>
<feature type="binding site" evidence="9">
    <location>
        <position position="391"/>
    </location>
    <ligand>
        <name>3',5'-cyclic AMP</name>
        <dbReference type="ChEBI" id="CHEBI:58165"/>
        <label>2</label>
    </ligand>
</feature>
<evidence type="ECO:0000256" key="2">
    <source>
        <dbReference type="ARBA" id="ARBA00020355"/>
    </source>
</evidence>
<dbReference type="AlphaFoldDB" id="A0A9W8BAX3"/>
<accession>A0A9W8BAX3</accession>
<evidence type="ECO:0000256" key="6">
    <source>
        <dbReference type="ARBA" id="ARBA00022741"/>
    </source>
</evidence>
<dbReference type="InterPro" id="IPR012198">
    <property type="entry name" value="cAMP_dep_PK_reg_su"/>
</dbReference>
<feature type="domain" description="Cyclic nucleotide-binding" evidence="11">
    <location>
        <begin position="322"/>
        <end position="441"/>
    </location>
</feature>
<feature type="region of interest" description="Disordered" evidence="10">
    <location>
        <begin position="107"/>
        <end position="151"/>
    </location>
</feature>
<evidence type="ECO:0000256" key="9">
    <source>
        <dbReference type="PIRSR" id="PIRSR000548-1"/>
    </source>
</evidence>
<dbReference type="GO" id="GO:0005952">
    <property type="term" value="C:cAMP-dependent protein kinase complex"/>
    <property type="evidence" value="ECO:0007669"/>
    <property type="project" value="InterPro"/>
</dbReference>
<dbReference type="Pfam" id="PF00027">
    <property type="entry name" value="cNMP_binding"/>
    <property type="match status" value="2"/>
</dbReference>
<gene>
    <name evidence="12" type="ORF">H4R34_000155</name>
</gene>
<feature type="binding site" evidence="9">
    <location>
        <position position="400"/>
    </location>
    <ligand>
        <name>3',5'-cyclic AMP</name>
        <dbReference type="ChEBI" id="CHEBI:58165"/>
        <label>2</label>
    </ligand>
</feature>
<dbReference type="InterPro" id="IPR050503">
    <property type="entry name" value="cAMP-dep_PK_reg_su-like"/>
</dbReference>
<evidence type="ECO:0000256" key="10">
    <source>
        <dbReference type="SAM" id="MobiDB-lite"/>
    </source>
</evidence>
<dbReference type="GO" id="GO:0033554">
    <property type="term" value="P:cellular response to stress"/>
    <property type="evidence" value="ECO:0007669"/>
    <property type="project" value="UniProtKB-ARBA"/>
</dbReference>
<dbReference type="PANTHER" id="PTHR11635:SF152">
    <property type="entry name" value="CAMP-DEPENDENT PROTEIN KINASE TYPE I REGULATORY SUBUNIT-RELATED"/>
    <property type="match status" value="1"/>
</dbReference>
<evidence type="ECO:0000256" key="4">
    <source>
        <dbReference type="ARBA" id="ARBA00022566"/>
    </source>
</evidence>
<keyword evidence="5" id="KW-0677">Repeat</keyword>
<dbReference type="GO" id="GO:0030552">
    <property type="term" value="F:cAMP binding"/>
    <property type="evidence" value="ECO:0007669"/>
    <property type="project" value="UniProtKB-KW"/>
</dbReference>
<dbReference type="GO" id="GO:0034236">
    <property type="term" value="F:protein kinase A catalytic subunit binding"/>
    <property type="evidence" value="ECO:0007669"/>
    <property type="project" value="TreeGrafter"/>
</dbReference>
<dbReference type="Pfam" id="PF02197">
    <property type="entry name" value="RIIa"/>
    <property type="match status" value="1"/>
</dbReference>
<reference evidence="12" key="1">
    <citation type="submission" date="2022-07" db="EMBL/GenBank/DDBJ databases">
        <title>Phylogenomic reconstructions and comparative analyses of Kickxellomycotina fungi.</title>
        <authorList>
            <person name="Reynolds N.K."/>
            <person name="Stajich J.E."/>
            <person name="Barry K."/>
            <person name="Grigoriev I.V."/>
            <person name="Crous P."/>
            <person name="Smith M.E."/>
        </authorList>
    </citation>
    <scope>NUCLEOTIDE SEQUENCE</scope>
    <source>
        <strain evidence="12">RSA 567</strain>
    </source>
</reference>
<evidence type="ECO:0000256" key="8">
    <source>
        <dbReference type="PIRNR" id="PIRNR000548"/>
    </source>
</evidence>
<proteinExistence type="inferred from homology"/>
<dbReference type="FunFam" id="2.60.120.10:FF:000039">
    <property type="entry name" value="cAMP-dependent protein kinase regulatory subunit"/>
    <property type="match status" value="1"/>
</dbReference>
<keyword evidence="4 8" id="KW-0116">cAMP-binding</keyword>
<dbReference type="SUPFAM" id="SSF51206">
    <property type="entry name" value="cAMP-binding domain-like"/>
    <property type="match status" value="2"/>
</dbReference>
<comment type="subunit">
    <text evidence="8">Tetramer, composed of 2 regulatory (R) and 2 catalytic (C) subunits. In the presence of cAMP it dissociates into 2 active monomeric C subunits and an R dimer.</text>
</comment>
<keyword evidence="7 8" id="KW-0114">cAMP</keyword>
<keyword evidence="3" id="KW-0597">Phosphoprotein</keyword>
<keyword evidence="6 8" id="KW-0547">Nucleotide-binding</keyword>
<dbReference type="InterPro" id="IPR000595">
    <property type="entry name" value="cNMP-bd_dom"/>
</dbReference>
<dbReference type="PROSITE" id="PS00889">
    <property type="entry name" value="CNMP_BINDING_2"/>
    <property type="match status" value="2"/>
</dbReference>
<dbReference type="OrthoDB" id="417078at2759"/>
<evidence type="ECO:0000256" key="3">
    <source>
        <dbReference type="ARBA" id="ARBA00022553"/>
    </source>
</evidence>
<protein>
    <recommendedName>
        <fullName evidence="2 8">cAMP-dependent protein kinase regulatory subunit</fullName>
    </recommendedName>
</protein>
<evidence type="ECO:0000313" key="13">
    <source>
        <dbReference type="Proteomes" id="UP001151582"/>
    </source>
</evidence>
<dbReference type="EMBL" id="JANBQB010000003">
    <property type="protein sequence ID" value="KAJ1985196.1"/>
    <property type="molecule type" value="Genomic_DNA"/>
</dbReference>
<dbReference type="PRINTS" id="PR00103">
    <property type="entry name" value="CAMPKINASE"/>
</dbReference>
<dbReference type="GO" id="GO:0005634">
    <property type="term" value="C:nucleus"/>
    <property type="evidence" value="ECO:0007669"/>
    <property type="project" value="TreeGrafter"/>
</dbReference>
<dbReference type="FunFam" id="2.60.120.10:FF:000006">
    <property type="entry name" value="cAMP-dependent protein kinase type I-alpha regulatory subunit"/>
    <property type="match status" value="1"/>
</dbReference>
<dbReference type="InterPro" id="IPR014710">
    <property type="entry name" value="RmlC-like_jellyroll"/>
</dbReference>
<dbReference type="SMART" id="SM00100">
    <property type="entry name" value="cNMP"/>
    <property type="match status" value="2"/>
</dbReference>
<keyword evidence="13" id="KW-1185">Reference proteome</keyword>
<dbReference type="PIRSF" id="PIRSF000548">
    <property type="entry name" value="PK_regulatory"/>
    <property type="match status" value="1"/>
</dbReference>
<dbReference type="CDD" id="cd00038">
    <property type="entry name" value="CAP_ED"/>
    <property type="match status" value="2"/>
</dbReference>
<dbReference type="Proteomes" id="UP001151582">
    <property type="component" value="Unassembled WGS sequence"/>
</dbReference>
<evidence type="ECO:0000256" key="5">
    <source>
        <dbReference type="ARBA" id="ARBA00022737"/>
    </source>
</evidence>
<evidence type="ECO:0000259" key="11">
    <source>
        <dbReference type="PROSITE" id="PS50042"/>
    </source>
</evidence>
<dbReference type="PANTHER" id="PTHR11635">
    <property type="entry name" value="CAMP-DEPENDENT PROTEIN KINASE REGULATORY CHAIN"/>
    <property type="match status" value="1"/>
</dbReference>
<comment type="caution">
    <text evidence="12">The sequence shown here is derived from an EMBL/GenBank/DDBJ whole genome shotgun (WGS) entry which is preliminary data.</text>
</comment>
<comment type="similarity">
    <text evidence="1 8">Belongs to the cAMP-dependent kinase regulatory chain family.</text>
</comment>
<feature type="domain" description="Cyclic nucleotide-binding" evidence="11">
    <location>
        <begin position="199"/>
        <end position="319"/>
    </location>
</feature>
<evidence type="ECO:0000256" key="1">
    <source>
        <dbReference type="ARBA" id="ARBA00005753"/>
    </source>
</evidence>